<accession>A0A835R2L0</accession>
<dbReference type="EMBL" id="JADCNL010000005">
    <property type="protein sequence ID" value="KAG0480450.1"/>
    <property type="molecule type" value="Genomic_DNA"/>
</dbReference>
<dbReference type="Gene3D" id="1.25.10.10">
    <property type="entry name" value="Leucine-rich Repeat Variant"/>
    <property type="match status" value="1"/>
</dbReference>
<dbReference type="GO" id="GO:0006611">
    <property type="term" value="P:protein export from nucleus"/>
    <property type="evidence" value="ECO:0007669"/>
    <property type="project" value="InterPro"/>
</dbReference>
<dbReference type="GO" id="GO:0006405">
    <property type="term" value="P:RNA export from nucleus"/>
    <property type="evidence" value="ECO:0007669"/>
    <property type="project" value="TreeGrafter"/>
</dbReference>
<dbReference type="GO" id="GO:0005049">
    <property type="term" value="F:nuclear export signal receptor activity"/>
    <property type="evidence" value="ECO:0007669"/>
    <property type="project" value="InterPro"/>
</dbReference>
<sequence length="566" mass="63101">MKSIADTMALLQSEGRLLRSEHNLLGEAFLVMASAAGIQQQQEVLAWLLEPLSIPWIQLEWQNSYLSDPLGLACLCSDSQFMWNIFHTVTFFEKALKRSGYKKANWGSTSASNVSNCSHPMSIHLSWMLPPLLRLLRSIHSLWSPTIAQALPEELRRAKSMSLVEQASLLGESNLKQSKGQFSYPESHIDMHIERATNENDMRNWLKGIRDSGYNVIGLSANIGDYFFRGLDYSLFAVAFMENVQAMDFRHERQLIHLVLVPIVKSCPADLWVAWLQNLLQPLFLCSQQALSCSWSNLMHVGRAKVPETFSILPEMELKLEVMEEKLLRDLTREICYLLSVLASPNLNSGLPSLDQHGNANRLEPSSLNQLDTFASNSMIGFLMAHKGLAQPVLRISIDVLTWTDGEAVAKIVSFFATLIILTAATDNSELTEFVAKDLFRAIIQGLSMESNAIISSDLIGLCREIFVHLSNRDPAPRQILLSLPCISKDDLVAFEDALTKTSSPKEQKQLMRSFLQLATGNKLRALVSQRMTNVITNVTARSRSSAPGPAQSSEEDNVVGLAAII</sequence>
<dbReference type="GO" id="GO:0003723">
    <property type="term" value="F:RNA binding"/>
    <property type="evidence" value="ECO:0007669"/>
    <property type="project" value="TreeGrafter"/>
</dbReference>
<dbReference type="InterPro" id="IPR045065">
    <property type="entry name" value="XPO1/5"/>
</dbReference>
<comment type="caution">
    <text evidence="2">The sequence shown here is derived from an EMBL/GenBank/DDBJ whole genome shotgun (WGS) entry which is preliminary data.</text>
</comment>
<gene>
    <name evidence="2" type="ORF">HPP92_011308</name>
</gene>
<dbReference type="GO" id="GO:0005737">
    <property type="term" value="C:cytoplasm"/>
    <property type="evidence" value="ECO:0007669"/>
    <property type="project" value="TreeGrafter"/>
</dbReference>
<dbReference type="InterPro" id="IPR045478">
    <property type="entry name" value="Exportin-5_C"/>
</dbReference>
<dbReference type="GO" id="GO:0005634">
    <property type="term" value="C:nucleus"/>
    <property type="evidence" value="ECO:0007669"/>
    <property type="project" value="TreeGrafter"/>
</dbReference>
<evidence type="ECO:0000313" key="2">
    <source>
        <dbReference type="EMBL" id="KAG0480450.1"/>
    </source>
</evidence>
<protein>
    <recommendedName>
        <fullName evidence="1">Exportin-5 C-terminal domain-containing protein</fullName>
    </recommendedName>
</protein>
<dbReference type="Proteomes" id="UP000636800">
    <property type="component" value="Chromosome 5"/>
</dbReference>
<evidence type="ECO:0000313" key="3">
    <source>
        <dbReference type="Proteomes" id="UP000636800"/>
    </source>
</evidence>
<dbReference type="PANTHER" id="PTHR11223">
    <property type="entry name" value="EXPORTIN 1/5"/>
    <property type="match status" value="1"/>
</dbReference>
<feature type="domain" description="Exportin-5 C-terminal" evidence="1">
    <location>
        <begin position="1"/>
        <end position="531"/>
    </location>
</feature>
<dbReference type="PANTHER" id="PTHR11223:SF3">
    <property type="entry name" value="EXPORTIN-5"/>
    <property type="match status" value="1"/>
</dbReference>
<dbReference type="GO" id="GO:0042565">
    <property type="term" value="C:RNA nuclear export complex"/>
    <property type="evidence" value="ECO:0007669"/>
    <property type="project" value="TreeGrafter"/>
</dbReference>
<dbReference type="Pfam" id="PF19273">
    <property type="entry name" value="Exportin-5"/>
    <property type="match status" value="1"/>
</dbReference>
<dbReference type="OrthoDB" id="1055148at2759"/>
<proteinExistence type="predicted"/>
<dbReference type="AlphaFoldDB" id="A0A835R2L0"/>
<organism evidence="2 3">
    <name type="scientific">Vanilla planifolia</name>
    <name type="common">Vanilla</name>
    <dbReference type="NCBI Taxonomy" id="51239"/>
    <lineage>
        <taxon>Eukaryota</taxon>
        <taxon>Viridiplantae</taxon>
        <taxon>Streptophyta</taxon>
        <taxon>Embryophyta</taxon>
        <taxon>Tracheophyta</taxon>
        <taxon>Spermatophyta</taxon>
        <taxon>Magnoliopsida</taxon>
        <taxon>Liliopsida</taxon>
        <taxon>Asparagales</taxon>
        <taxon>Orchidaceae</taxon>
        <taxon>Vanilloideae</taxon>
        <taxon>Vanilleae</taxon>
        <taxon>Vanilla</taxon>
    </lineage>
</organism>
<dbReference type="InterPro" id="IPR011989">
    <property type="entry name" value="ARM-like"/>
</dbReference>
<evidence type="ECO:0000259" key="1">
    <source>
        <dbReference type="Pfam" id="PF19273"/>
    </source>
</evidence>
<reference evidence="2 3" key="1">
    <citation type="journal article" date="2020" name="Nat. Food">
        <title>A phased Vanilla planifolia genome enables genetic improvement of flavour and production.</title>
        <authorList>
            <person name="Hasing T."/>
            <person name="Tang H."/>
            <person name="Brym M."/>
            <person name="Khazi F."/>
            <person name="Huang T."/>
            <person name="Chambers A.H."/>
        </authorList>
    </citation>
    <scope>NUCLEOTIDE SEQUENCE [LARGE SCALE GENOMIC DNA]</scope>
    <source>
        <tissue evidence="2">Leaf</tissue>
    </source>
</reference>
<keyword evidence="3" id="KW-1185">Reference proteome</keyword>
<name>A0A835R2L0_VANPL</name>